<feature type="domain" description="DNA mimic protein DMP19 C-terminal" evidence="1">
    <location>
        <begin position="20"/>
        <end position="126"/>
    </location>
</feature>
<reference evidence="2 3" key="1">
    <citation type="submission" date="2017-06" db="EMBL/GenBank/DDBJ databases">
        <title>Genome Sequencing of the methanotroph Methylovulum psychrotolerants str. HV10-M2 isolated from a high-altitude environment.</title>
        <authorList>
            <person name="Mateos-Rivera A."/>
        </authorList>
    </citation>
    <scope>NUCLEOTIDE SEQUENCE [LARGE SCALE GENOMIC DNA]</scope>
    <source>
        <strain evidence="2 3">HV10_M2</strain>
    </source>
</reference>
<evidence type="ECO:0000313" key="3">
    <source>
        <dbReference type="Proteomes" id="UP000197019"/>
    </source>
</evidence>
<proteinExistence type="predicted"/>
<sequence length="136" mass="15515">MTNWTEIVANNQVKLLADKSKSAQGILAIFYLFLEFENNGLTGYLMNSSADSLPDLVSLFELSNFTEGLEWLKKVEIQYSGKIHGNRISRINTISELPEFKRGKDPFDTQHNELNLLMPKLETLAISFITKLNLYL</sequence>
<accession>A0A1Z4C4E1</accession>
<dbReference type="InterPro" id="IPR025402">
    <property type="entry name" value="DMP19_C"/>
</dbReference>
<organism evidence="2 3">
    <name type="scientific">Methylovulum psychrotolerans</name>
    <dbReference type="NCBI Taxonomy" id="1704499"/>
    <lineage>
        <taxon>Bacteria</taxon>
        <taxon>Pseudomonadati</taxon>
        <taxon>Pseudomonadota</taxon>
        <taxon>Gammaproteobacteria</taxon>
        <taxon>Methylococcales</taxon>
        <taxon>Methylococcaceae</taxon>
        <taxon>Methylovulum</taxon>
    </lineage>
</organism>
<gene>
    <name evidence="2" type="ORF">CEK71_21405</name>
</gene>
<name>A0A1Z4C4E1_9GAMM</name>
<dbReference type="Pfam" id="PF14300">
    <property type="entry name" value="DMP19"/>
    <property type="match status" value="1"/>
</dbReference>
<keyword evidence="3" id="KW-1185">Reference proteome</keyword>
<dbReference type="Proteomes" id="UP000197019">
    <property type="component" value="Chromosome"/>
</dbReference>
<dbReference type="AlphaFoldDB" id="A0A1Z4C4E1"/>
<evidence type="ECO:0000259" key="1">
    <source>
        <dbReference type="Pfam" id="PF14300"/>
    </source>
</evidence>
<dbReference type="RefSeq" id="WP_088621281.1">
    <property type="nucleotide sequence ID" value="NZ_CP022129.1"/>
</dbReference>
<dbReference type="KEGG" id="mpsy:CEK71_21405"/>
<evidence type="ECO:0000313" key="2">
    <source>
        <dbReference type="EMBL" id="ASF48412.1"/>
    </source>
</evidence>
<dbReference type="EMBL" id="CP022129">
    <property type="protein sequence ID" value="ASF48412.1"/>
    <property type="molecule type" value="Genomic_DNA"/>
</dbReference>
<protein>
    <recommendedName>
        <fullName evidence="1">DNA mimic protein DMP19 C-terminal domain-containing protein</fullName>
    </recommendedName>
</protein>